<proteinExistence type="predicted"/>
<protein>
    <submittedName>
        <fullName evidence="1">Uncharacterized protein</fullName>
    </submittedName>
</protein>
<accession>W2L944</accession>
<feature type="non-terminal residue" evidence="1">
    <location>
        <position position="1"/>
    </location>
</feature>
<dbReference type="AlphaFoldDB" id="W2L944"/>
<gene>
    <name evidence="1" type="ORF">L917_08506</name>
</gene>
<sequence>RAERLLSRELAGSQDFIYAHAVDTLENKISVATALLLVPVASESRIEQR</sequence>
<reference evidence="1" key="1">
    <citation type="submission" date="2013-11" db="EMBL/GenBank/DDBJ databases">
        <title>The Genome Sequence of Phytophthora parasitica CHvinca01.</title>
        <authorList>
            <consortium name="The Broad Institute Genomics Platform"/>
            <person name="Russ C."/>
            <person name="Tyler B."/>
            <person name="Panabieres F."/>
            <person name="Shan W."/>
            <person name="Tripathy S."/>
            <person name="Grunwald N."/>
            <person name="Machado M."/>
            <person name="Johnson C.S."/>
            <person name="Arredondo F."/>
            <person name="Hong C."/>
            <person name="Coffey M."/>
            <person name="Young S.K."/>
            <person name="Zeng Q."/>
            <person name="Gargeya S."/>
            <person name="Fitzgerald M."/>
            <person name="Abouelleil A."/>
            <person name="Alvarado L."/>
            <person name="Chapman S.B."/>
            <person name="Gainer-Dewar J."/>
            <person name="Goldberg J."/>
            <person name="Griggs A."/>
            <person name="Gujja S."/>
            <person name="Hansen M."/>
            <person name="Howarth C."/>
            <person name="Imamovic A."/>
            <person name="Ireland A."/>
            <person name="Larimer J."/>
            <person name="McCowan C."/>
            <person name="Murphy C."/>
            <person name="Pearson M."/>
            <person name="Poon T.W."/>
            <person name="Priest M."/>
            <person name="Roberts A."/>
            <person name="Saif S."/>
            <person name="Shea T."/>
            <person name="Sykes S."/>
            <person name="Wortman J."/>
            <person name="Nusbaum C."/>
            <person name="Birren B."/>
        </authorList>
    </citation>
    <scope>NUCLEOTIDE SEQUENCE [LARGE SCALE GENOMIC DNA]</scope>
    <source>
        <strain evidence="1">CHvinca01</strain>
    </source>
</reference>
<dbReference type="Proteomes" id="UP000054423">
    <property type="component" value="Unassembled WGS sequence"/>
</dbReference>
<name>W2L944_PHYNI</name>
<evidence type="ECO:0000313" key="1">
    <source>
        <dbReference type="EMBL" id="ETL93309.1"/>
    </source>
</evidence>
<dbReference type="EMBL" id="KI679628">
    <property type="protein sequence ID" value="ETL93309.1"/>
    <property type="molecule type" value="Genomic_DNA"/>
</dbReference>
<organism evidence="1">
    <name type="scientific">Phytophthora nicotianae</name>
    <name type="common">Potato buckeye rot agent</name>
    <name type="synonym">Phytophthora parasitica</name>
    <dbReference type="NCBI Taxonomy" id="4792"/>
    <lineage>
        <taxon>Eukaryota</taxon>
        <taxon>Sar</taxon>
        <taxon>Stramenopiles</taxon>
        <taxon>Oomycota</taxon>
        <taxon>Peronosporomycetes</taxon>
        <taxon>Peronosporales</taxon>
        <taxon>Peronosporaceae</taxon>
        <taxon>Phytophthora</taxon>
    </lineage>
</organism>